<protein>
    <submittedName>
        <fullName evidence="1">Uncharacterized protein</fullName>
    </submittedName>
</protein>
<dbReference type="AlphaFoldDB" id="A0A9N8F0U7"/>
<dbReference type="Proteomes" id="UP001153069">
    <property type="component" value="Unassembled WGS sequence"/>
</dbReference>
<name>A0A9N8F0U7_9STRA</name>
<sequence>MDANTNNHGAAATKCHQCSEAINTSSNIDNSAISNYLAPPDQVKAYCCYECLALNVRHAQEEIDHCRQYGYQYFQLNPGDLSKKLCDISNFHAAKGNVVCHFGQDTDVKICRTTTGSMYCTSEEGPKRIQLHFKPSTSNSEIPLLVQEILLTQSGLTNHFLVQGIKNKQYDAFMDEFFAGATARIWSIMNSVVCPYAPFEHWRPLRSPNHYRTWWFLPSAYVESIPLQSFTINSGSIAIEIHYGTGVYQTIIVQTIE</sequence>
<reference evidence="1" key="1">
    <citation type="submission" date="2020-06" db="EMBL/GenBank/DDBJ databases">
        <authorList>
            <consortium name="Plant Systems Biology data submission"/>
        </authorList>
    </citation>
    <scope>NUCLEOTIDE SEQUENCE</scope>
    <source>
        <strain evidence="1">D6</strain>
    </source>
</reference>
<accession>A0A9N8F0U7</accession>
<dbReference type="EMBL" id="CAICTM010002408">
    <property type="protein sequence ID" value="CAB9529141.1"/>
    <property type="molecule type" value="Genomic_DNA"/>
</dbReference>
<comment type="caution">
    <text evidence="1">The sequence shown here is derived from an EMBL/GenBank/DDBJ whole genome shotgun (WGS) entry which is preliminary data.</text>
</comment>
<organism evidence="1 2">
    <name type="scientific">Seminavis robusta</name>
    <dbReference type="NCBI Taxonomy" id="568900"/>
    <lineage>
        <taxon>Eukaryota</taxon>
        <taxon>Sar</taxon>
        <taxon>Stramenopiles</taxon>
        <taxon>Ochrophyta</taxon>
        <taxon>Bacillariophyta</taxon>
        <taxon>Bacillariophyceae</taxon>
        <taxon>Bacillariophycidae</taxon>
        <taxon>Naviculales</taxon>
        <taxon>Naviculaceae</taxon>
        <taxon>Seminavis</taxon>
    </lineage>
</organism>
<proteinExistence type="predicted"/>
<evidence type="ECO:0000313" key="1">
    <source>
        <dbReference type="EMBL" id="CAB9529141.1"/>
    </source>
</evidence>
<keyword evidence="2" id="KW-1185">Reference proteome</keyword>
<evidence type="ECO:0000313" key="2">
    <source>
        <dbReference type="Proteomes" id="UP001153069"/>
    </source>
</evidence>
<gene>
    <name evidence="1" type="ORF">SEMRO_2410_G326680.1</name>
</gene>